<comment type="caution">
    <text evidence="8">The sequence shown here is derived from an EMBL/GenBank/DDBJ whole genome shotgun (WGS) entry which is preliminary data.</text>
</comment>
<dbReference type="EMBL" id="VWPJ01000004">
    <property type="protein sequence ID" value="KAA5606423.1"/>
    <property type="molecule type" value="Genomic_DNA"/>
</dbReference>
<evidence type="ECO:0000256" key="4">
    <source>
        <dbReference type="ARBA" id="ARBA00023136"/>
    </source>
</evidence>
<dbReference type="AlphaFoldDB" id="A0A5M6IDV3"/>
<feature type="domain" description="Calcineurin-like phosphoesterase" evidence="7">
    <location>
        <begin position="36"/>
        <end position="235"/>
    </location>
</feature>
<dbReference type="Proteomes" id="UP000324065">
    <property type="component" value="Unassembled WGS sequence"/>
</dbReference>
<evidence type="ECO:0000256" key="6">
    <source>
        <dbReference type="SAM" id="MobiDB-lite"/>
    </source>
</evidence>
<proteinExistence type="predicted"/>
<keyword evidence="4" id="KW-0472">Membrane</keyword>
<dbReference type="CDD" id="cd07398">
    <property type="entry name" value="MPP_YbbF-LpxH"/>
    <property type="match status" value="1"/>
</dbReference>
<keyword evidence="2" id="KW-0997">Cell inner membrane</keyword>
<evidence type="ECO:0000313" key="8">
    <source>
        <dbReference type="EMBL" id="KAA5606423.1"/>
    </source>
</evidence>
<reference evidence="8 9" key="1">
    <citation type="submission" date="2019-09" db="EMBL/GenBank/DDBJ databases">
        <title>Genome sequence of Roseospira marina, one of the more divergent members of the non-sulfur purple photosynthetic bacterial family, the Rhodospirillaceae.</title>
        <authorList>
            <person name="Meyer T."/>
            <person name="Kyndt J."/>
        </authorList>
    </citation>
    <scope>NUCLEOTIDE SEQUENCE [LARGE SCALE GENOMIC DNA]</scope>
    <source>
        <strain evidence="8 9">DSM 15113</strain>
    </source>
</reference>
<dbReference type="InterPro" id="IPR043461">
    <property type="entry name" value="LpxH-like"/>
</dbReference>
<dbReference type="InterPro" id="IPR029052">
    <property type="entry name" value="Metallo-depent_PP-like"/>
</dbReference>
<keyword evidence="3" id="KW-0479">Metal-binding</keyword>
<dbReference type="GO" id="GO:0008758">
    <property type="term" value="F:UDP-2,3-diacylglucosamine hydrolase activity"/>
    <property type="evidence" value="ECO:0007669"/>
    <property type="project" value="TreeGrafter"/>
</dbReference>
<accession>A0A5M6IDV3</accession>
<feature type="region of interest" description="Disordered" evidence="6">
    <location>
        <begin position="1"/>
        <end position="29"/>
    </location>
</feature>
<keyword evidence="1" id="KW-1003">Cell membrane</keyword>
<feature type="compositionally biased region" description="Polar residues" evidence="6">
    <location>
        <begin position="15"/>
        <end position="29"/>
    </location>
</feature>
<dbReference type="InterPro" id="IPR004843">
    <property type="entry name" value="Calcineurin-like_PHP"/>
</dbReference>
<feature type="region of interest" description="Disordered" evidence="6">
    <location>
        <begin position="285"/>
        <end position="363"/>
    </location>
</feature>
<dbReference type="GO" id="GO:0009245">
    <property type="term" value="P:lipid A biosynthetic process"/>
    <property type="evidence" value="ECO:0007669"/>
    <property type="project" value="TreeGrafter"/>
</dbReference>
<keyword evidence="9" id="KW-1185">Reference proteome</keyword>
<evidence type="ECO:0000313" key="9">
    <source>
        <dbReference type="Proteomes" id="UP000324065"/>
    </source>
</evidence>
<keyword evidence="5" id="KW-0464">Manganese</keyword>
<dbReference type="PANTHER" id="PTHR34990:SF2">
    <property type="entry name" value="BLL8164 PROTEIN"/>
    <property type="match status" value="1"/>
</dbReference>
<evidence type="ECO:0000256" key="5">
    <source>
        <dbReference type="ARBA" id="ARBA00023211"/>
    </source>
</evidence>
<evidence type="ECO:0000259" key="7">
    <source>
        <dbReference type="Pfam" id="PF00149"/>
    </source>
</evidence>
<gene>
    <name evidence="8" type="ORF">F1188_06025</name>
</gene>
<dbReference type="OrthoDB" id="9802481at2"/>
<dbReference type="Gene3D" id="3.60.21.10">
    <property type="match status" value="1"/>
</dbReference>
<name>A0A5M6IDV3_9PROT</name>
<dbReference type="SUPFAM" id="SSF56300">
    <property type="entry name" value="Metallo-dependent phosphatases"/>
    <property type="match status" value="1"/>
</dbReference>
<evidence type="ECO:0000256" key="3">
    <source>
        <dbReference type="ARBA" id="ARBA00022723"/>
    </source>
</evidence>
<sequence>MQPRQQAPGGDARPRTTSGTQTQDMTAQAPTPRVYKTIFLSDIHLGTRGCKAEMLLDFLKATESETLYLVGDIVDGWRLKKHWHWPQAHNDVIQKLLRKARKGTRVVFIPGNHDEFARDYCDTQFGDIELKRELIHEGGDGRRYLVIHGDEFDGVVMYARWLAVLGDWAYVIVLEVNHWFNLLRRRLGLPYWSVSQYLKHKVKNAVQFITKFEEGMADLASKRGVDGIICGHIHHAEIRQVGEVLYCNDGDWVESCTALVEHPDGRMEILDWTKVRDVSMVEEYRRRPKRTKGGRGTAKAPTPAEVMAQVDEGLVSRPAPGLVSTHPEADPNAHQDPNQTETEAETETGATPPPARRRARASF</sequence>
<organism evidence="8 9">
    <name type="scientific">Roseospira marina</name>
    <dbReference type="NCBI Taxonomy" id="140057"/>
    <lineage>
        <taxon>Bacteria</taxon>
        <taxon>Pseudomonadati</taxon>
        <taxon>Pseudomonadota</taxon>
        <taxon>Alphaproteobacteria</taxon>
        <taxon>Rhodospirillales</taxon>
        <taxon>Rhodospirillaceae</taxon>
        <taxon>Roseospira</taxon>
    </lineage>
</organism>
<evidence type="ECO:0000256" key="2">
    <source>
        <dbReference type="ARBA" id="ARBA00022519"/>
    </source>
</evidence>
<dbReference type="GO" id="GO:0046872">
    <property type="term" value="F:metal ion binding"/>
    <property type="evidence" value="ECO:0007669"/>
    <property type="project" value="UniProtKB-KW"/>
</dbReference>
<evidence type="ECO:0000256" key="1">
    <source>
        <dbReference type="ARBA" id="ARBA00022475"/>
    </source>
</evidence>
<dbReference type="PANTHER" id="PTHR34990">
    <property type="entry name" value="UDP-2,3-DIACYLGLUCOSAMINE HYDROLASE-RELATED"/>
    <property type="match status" value="1"/>
</dbReference>
<dbReference type="Pfam" id="PF00149">
    <property type="entry name" value="Metallophos"/>
    <property type="match status" value="1"/>
</dbReference>
<dbReference type="GO" id="GO:0016020">
    <property type="term" value="C:membrane"/>
    <property type="evidence" value="ECO:0007669"/>
    <property type="project" value="GOC"/>
</dbReference>
<protein>
    <submittedName>
        <fullName evidence="8">UDP-2,3-diacylglucosamine diphosphatase</fullName>
    </submittedName>
</protein>